<evidence type="ECO:0000256" key="1">
    <source>
        <dbReference type="ARBA" id="ARBA00004236"/>
    </source>
</evidence>
<dbReference type="EMBL" id="LYPA01000065">
    <property type="protein sequence ID" value="OBR64223.1"/>
    <property type="molecule type" value="Genomic_DNA"/>
</dbReference>
<evidence type="ECO:0000256" key="7">
    <source>
        <dbReference type="ARBA" id="ARBA00037281"/>
    </source>
</evidence>
<dbReference type="PANTHER" id="PTHR43646">
    <property type="entry name" value="GLYCOSYLTRANSFERASE"/>
    <property type="match status" value="1"/>
</dbReference>
<dbReference type="SUPFAM" id="SSF53448">
    <property type="entry name" value="Nucleotide-diphospho-sugar transferases"/>
    <property type="match status" value="1"/>
</dbReference>
<dbReference type="Gene3D" id="3.90.550.10">
    <property type="entry name" value="Spore Coat Polysaccharide Biosynthesis Protein SpsA, Chain A"/>
    <property type="match status" value="1"/>
</dbReference>
<keyword evidence="11" id="KW-0812">Transmembrane</keyword>
<keyword evidence="4" id="KW-0808">Transferase</keyword>
<feature type="transmembrane region" description="Helical" evidence="11">
    <location>
        <begin position="334"/>
        <end position="356"/>
    </location>
</feature>
<evidence type="ECO:0000256" key="2">
    <source>
        <dbReference type="ARBA" id="ARBA00022475"/>
    </source>
</evidence>
<dbReference type="RefSeq" id="WP_068684677.1">
    <property type="nucleotide sequence ID" value="NZ_LYPA01000065.1"/>
</dbReference>
<comment type="function">
    <text evidence="7">Catalyzes the glycosylation of 4,4'-diaponeurosporenoate, i.e. the esterification of glucose at the C1'' position with the carboxyl group of 4,4'-diaponeurosporenic acid, to form glycosyl-4,4'-diaponeurosporenoate. This is a step in the biosynthesis of staphyloxanthin, an orange pigment present in most staphylococci strains.</text>
</comment>
<dbReference type="STRING" id="1844972.A7K91_11875"/>
<dbReference type="GO" id="GO:0016757">
    <property type="term" value="F:glycosyltransferase activity"/>
    <property type="evidence" value="ECO:0007669"/>
    <property type="project" value="UniProtKB-KW"/>
</dbReference>
<keyword evidence="14" id="KW-1185">Reference proteome</keyword>
<evidence type="ECO:0000256" key="4">
    <source>
        <dbReference type="ARBA" id="ARBA00022679"/>
    </source>
</evidence>
<name>A0A1A5YF55_9BACL</name>
<gene>
    <name evidence="13" type="ORF">A7K91_11875</name>
</gene>
<dbReference type="InterPro" id="IPR001173">
    <property type="entry name" value="Glyco_trans_2-like"/>
</dbReference>
<reference evidence="13 14" key="1">
    <citation type="submission" date="2016-05" db="EMBL/GenBank/DDBJ databases">
        <title>Paenibacillus oryzae. sp. nov., isolated from the rice root.</title>
        <authorList>
            <person name="Zhang J."/>
            <person name="Zhang X."/>
        </authorList>
    </citation>
    <scope>NUCLEOTIDE SEQUENCE [LARGE SCALE GENOMIC DNA]</scope>
    <source>
        <strain evidence="13 14">1DrF-4</strain>
    </source>
</reference>
<dbReference type="InterPro" id="IPR029044">
    <property type="entry name" value="Nucleotide-diphossugar_trans"/>
</dbReference>
<evidence type="ECO:0000313" key="14">
    <source>
        <dbReference type="Proteomes" id="UP000092024"/>
    </source>
</evidence>
<organism evidence="13 14">
    <name type="scientific">Paenibacillus oryzae</name>
    <dbReference type="NCBI Taxonomy" id="1844972"/>
    <lineage>
        <taxon>Bacteria</taxon>
        <taxon>Bacillati</taxon>
        <taxon>Bacillota</taxon>
        <taxon>Bacilli</taxon>
        <taxon>Bacillales</taxon>
        <taxon>Paenibacillaceae</taxon>
        <taxon>Paenibacillus</taxon>
    </lineage>
</organism>
<dbReference type="OrthoDB" id="9806525at2"/>
<comment type="similarity">
    <text evidence="9">Belongs to the glycosyltransferase 2 family. CrtQ subfamily.</text>
</comment>
<evidence type="ECO:0000256" key="9">
    <source>
        <dbReference type="ARBA" id="ARBA00038120"/>
    </source>
</evidence>
<protein>
    <recommendedName>
        <fullName evidence="10">4,4'-diaponeurosporenoate glycosyltransferase</fullName>
    </recommendedName>
</protein>
<comment type="caution">
    <text evidence="13">The sequence shown here is derived from an EMBL/GenBank/DDBJ whole genome shotgun (WGS) entry which is preliminary data.</text>
</comment>
<dbReference type="AlphaFoldDB" id="A0A1A5YF55"/>
<evidence type="ECO:0000256" key="3">
    <source>
        <dbReference type="ARBA" id="ARBA00022676"/>
    </source>
</evidence>
<keyword evidence="2" id="KW-1003">Cell membrane</keyword>
<dbReference type="CDD" id="cd04179">
    <property type="entry name" value="DPM_DPG-synthase_like"/>
    <property type="match status" value="1"/>
</dbReference>
<keyword evidence="6 11" id="KW-0472">Membrane</keyword>
<feature type="domain" description="Glycosyltransferase 2-like" evidence="12">
    <location>
        <begin position="38"/>
        <end position="159"/>
    </location>
</feature>
<feature type="transmembrane region" description="Helical" evidence="11">
    <location>
        <begin position="269"/>
        <end position="287"/>
    </location>
</feature>
<evidence type="ECO:0000313" key="13">
    <source>
        <dbReference type="EMBL" id="OBR64223.1"/>
    </source>
</evidence>
<evidence type="ECO:0000256" key="8">
    <source>
        <dbReference type="ARBA" id="ARBA00037904"/>
    </source>
</evidence>
<dbReference type="Pfam" id="PF00535">
    <property type="entry name" value="Glycos_transf_2"/>
    <property type="match status" value="1"/>
</dbReference>
<evidence type="ECO:0000256" key="5">
    <source>
        <dbReference type="ARBA" id="ARBA00022746"/>
    </source>
</evidence>
<dbReference type="Proteomes" id="UP000092024">
    <property type="component" value="Unassembled WGS sequence"/>
</dbReference>
<comment type="pathway">
    <text evidence="8">Carotenoid biosynthesis; staphyloxanthin biosynthesis; staphyloxanthin from farnesyl diphosphate: step 4/5.</text>
</comment>
<feature type="transmembrane region" description="Helical" evidence="11">
    <location>
        <begin position="292"/>
        <end position="314"/>
    </location>
</feature>
<evidence type="ECO:0000256" key="6">
    <source>
        <dbReference type="ARBA" id="ARBA00023136"/>
    </source>
</evidence>
<sequence length="371" mass="40914">MIQVIVGLIGLAAGTMMFWSLPVPSRLSHRGEELPLLSIVIPARNEEGRIKPLLDSLQLQYRHVRDFEVIVVDDHSTDRTADIARAYGAEVLSPMPGRNGFGKSAACWQGAQHAKGEWLLFLDADTFFVEPDSLLRLLNAYQKEGARGIFSLQPYHIVGQAYEQLSAIFNIIVIAGMNVFTPAGQRLRPAGSFGPCLLCNRDDYMLAGGHGLIQEAIMDDLALGQAFLAEGLPVRCFGGKSIICFRMYPEGLRTLVQGWCKSFALGSKATHPLVMLMSILWISGSFASLNSLVAASIGGAIFPILVSSALYGLYTVQTLRFASRCGNFNGCIFAVHPLLFLFFIVLFAYSLFRIHIMRSVYWRGRRIKSDA</sequence>
<dbReference type="GO" id="GO:0005886">
    <property type="term" value="C:plasma membrane"/>
    <property type="evidence" value="ECO:0007669"/>
    <property type="project" value="UniProtKB-SubCell"/>
</dbReference>
<evidence type="ECO:0000256" key="10">
    <source>
        <dbReference type="ARBA" id="ARBA00040345"/>
    </source>
</evidence>
<proteinExistence type="inferred from homology"/>
<keyword evidence="5" id="KW-0125">Carotenoid biosynthesis</keyword>
<keyword evidence="3" id="KW-0328">Glycosyltransferase</keyword>
<dbReference type="GO" id="GO:0016117">
    <property type="term" value="P:carotenoid biosynthetic process"/>
    <property type="evidence" value="ECO:0007669"/>
    <property type="project" value="UniProtKB-KW"/>
</dbReference>
<comment type="subcellular location">
    <subcellularLocation>
        <location evidence="1">Cell membrane</location>
    </subcellularLocation>
</comment>
<evidence type="ECO:0000256" key="11">
    <source>
        <dbReference type="SAM" id="Phobius"/>
    </source>
</evidence>
<accession>A0A1A5YF55</accession>
<keyword evidence="11" id="KW-1133">Transmembrane helix</keyword>
<evidence type="ECO:0000259" key="12">
    <source>
        <dbReference type="Pfam" id="PF00535"/>
    </source>
</evidence>
<dbReference type="PANTHER" id="PTHR43646:SF2">
    <property type="entry name" value="GLYCOSYLTRANSFERASE 2-LIKE DOMAIN-CONTAINING PROTEIN"/>
    <property type="match status" value="1"/>
</dbReference>